<dbReference type="EMBL" id="CM010724">
    <property type="protein sequence ID" value="RZC80697.1"/>
    <property type="molecule type" value="Genomic_DNA"/>
</dbReference>
<dbReference type="Proteomes" id="UP000316621">
    <property type="component" value="Chromosome 10"/>
</dbReference>
<feature type="compositionally biased region" description="Basic and acidic residues" evidence="1">
    <location>
        <begin position="276"/>
        <end position="299"/>
    </location>
</feature>
<evidence type="ECO:0000313" key="4">
    <source>
        <dbReference type="Proteomes" id="UP000316621"/>
    </source>
</evidence>
<feature type="transmembrane region" description="Helical" evidence="2">
    <location>
        <begin position="26"/>
        <end position="48"/>
    </location>
</feature>
<evidence type="ECO:0000256" key="1">
    <source>
        <dbReference type="SAM" id="MobiDB-lite"/>
    </source>
</evidence>
<keyword evidence="4" id="KW-1185">Reference proteome</keyword>
<reference evidence="3 4" key="1">
    <citation type="journal article" date="2018" name="Science">
        <title>The opium poppy genome and morphinan production.</title>
        <authorList>
            <person name="Guo L."/>
            <person name="Winzer T."/>
            <person name="Yang X."/>
            <person name="Li Y."/>
            <person name="Ning Z."/>
            <person name="He Z."/>
            <person name="Teodor R."/>
            <person name="Lu Y."/>
            <person name="Bowser T.A."/>
            <person name="Graham I.A."/>
            <person name="Ye K."/>
        </authorList>
    </citation>
    <scope>NUCLEOTIDE SEQUENCE [LARGE SCALE GENOMIC DNA]</scope>
    <source>
        <strain evidence="4">cv. HN1</strain>
        <tissue evidence="3">Leaves</tissue>
    </source>
</reference>
<dbReference type="Gramene" id="RZC80697">
    <property type="protein sequence ID" value="RZC80697"/>
    <property type="gene ID" value="C5167_043276"/>
</dbReference>
<name>A0A4Y7L6X5_PAPSO</name>
<feature type="compositionally biased region" description="Acidic residues" evidence="1">
    <location>
        <begin position="211"/>
        <end position="246"/>
    </location>
</feature>
<feature type="transmembrane region" description="Helical" evidence="2">
    <location>
        <begin position="347"/>
        <end position="369"/>
    </location>
</feature>
<evidence type="ECO:0000313" key="3">
    <source>
        <dbReference type="EMBL" id="RZC80697.1"/>
    </source>
</evidence>
<sequence length="375" mass="41313">MKEAKNKNGNKQNRKKLQVIKGGGGGGIGVVLLWGGVFAVATFVVTLINKRNKKRLNSPTDDEKKKSNRTDCNVGEEEERGLRSLLQTQTPISDPHLCCTGISIGNNVIKMGSAQVQEDELRTVATCGDLKIVNNLNDLVKDRVVTVDIEGDSLSEMEMCKSGQDKSNKEDCFEDSISVEAVKEVGGAVELPVTARNVHCQDGNPKMLLEDSAEDEEEDDDTDEEDYEDEELEEEDEDDIYDDDDSIEGKGDEDSEGTGESSRESNAEAIWPAELIEEHQPLELKKGNDQTKEENIDEEGTKKLEVAWKGNADILQQDHAGEKETGCMMMGNCASLILISKSRLRMWSSLTVGLLILAIVHHLLVSSFLNLNISL</sequence>
<dbReference type="OrthoDB" id="10674035at2759"/>
<keyword evidence="2" id="KW-0812">Transmembrane</keyword>
<accession>A0A4Y7L6X5</accession>
<evidence type="ECO:0000256" key="2">
    <source>
        <dbReference type="SAM" id="Phobius"/>
    </source>
</evidence>
<gene>
    <name evidence="3" type="ORF">C5167_043276</name>
</gene>
<feature type="region of interest" description="Disordered" evidence="1">
    <location>
        <begin position="55"/>
        <end position="79"/>
    </location>
</feature>
<feature type="region of interest" description="Disordered" evidence="1">
    <location>
        <begin position="200"/>
        <end position="299"/>
    </location>
</feature>
<keyword evidence="2" id="KW-1133">Transmembrane helix</keyword>
<keyword evidence="2" id="KW-0472">Membrane</keyword>
<proteinExistence type="predicted"/>
<organism evidence="3 4">
    <name type="scientific">Papaver somniferum</name>
    <name type="common">Opium poppy</name>
    <dbReference type="NCBI Taxonomy" id="3469"/>
    <lineage>
        <taxon>Eukaryota</taxon>
        <taxon>Viridiplantae</taxon>
        <taxon>Streptophyta</taxon>
        <taxon>Embryophyta</taxon>
        <taxon>Tracheophyta</taxon>
        <taxon>Spermatophyta</taxon>
        <taxon>Magnoliopsida</taxon>
        <taxon>Ranunculales</taxon>
        <taxon>Papaveraceae</taxon>
        <taxon>Papaveroideae</taxon>
        <taxon>Papaver</taxon>
    </lineage>
</organism>
<protein>
    <submittedName>
        <fullName evidence="3">Uncharacterized protein</fullName>
    </submittedName>
</protein>
<dbReference type="AlphaFoldDB" id="A0A4Y7L6X5"/>